<reference evidence="3" key="1">
    <citation type="submission" date="2011-06" db="EMBL/GenBank/DDBJ databases">
        <authorList>
            <consortium name="US DOE Joint Genome Institute (JGI-PGF)"/>
            <person name="Lucas S."/>
            <person name="Han J."/>
            <person name="Lapidus A."/>
            <person name="Cheng J.-F."/>
            <person name="Goodwin L."/>
            <person name="Pitluck S."/>
            <person name="Peters L."/>
            <person name="Land M.L."/>
            <person name="Hauser L."/>
            <person name="Vogl K."/>
            <person name="Liu Z."/>
            <person name="Overmann J."/>
            <person name="Frigaard N.-U."/>
            <person name="Bryant D.A."/>
            <person name="Woyke T.J."/>
        </authorList>
    </citation>
    <scope>NUCLEOTIDE SEQUENCE [LARGE SCALE GENOMIC DNA]</scope>
    <source>
        <strain evidence="3">970</strain>
    </source>
</reference>
<feature type="compositionally biased region" description="Basic and acidic residues" evidence="1">
    <location>
        <begin position="350"/>
        <end position="361"/>
    </location>
</feature>
<proteinExistence type="predicted"/>
<dbReference type="STRING" id="631362.Thi970DRAFT_00203"/>
<feature type="region of interest" description="Disordered" evidence="1">
    <location>
        <begin position="222"/>
        <end position="285"/>
    </location>
</feature>
<reference evidence="2 3" key="2">
    <citation type="submission" date="2011-11" db="EMBL/GenBank/DDBJ databases">
        <authorList>
            <consortium name="US DOE Joint Genome Institute"/>
            <person name="Lucas S."/>
            <person name="Han J."/>
            <person name="Lapidus A."/>
            <person name="Cheng J.-F."/>
            <person name="Goodwin L."/>
            <person name="Pitluck S."/>
            <person name="Peters L."/>
            <person name="Ovchinnikova G."/>
            <person name="Zhang X."/>
            <person name="Detter J.C."/>
            <person name="Han C."/>
            <person name="Tapia R."/>
            <person name="Land M."/>
            <person name="Hauser L."/>
            <person name="Kyrpides N."/>
            <person name="Ivanova N."/>
            <person name="Pagani I."/>
            <person name="Vogl K."/>
            <person name="Liu Z."/>
            <person name="Overmann J."/>
            <person name="Frigaard N.-U."/>
            <person name="Bryant D."/>
            <person name="Woyke T."/>
        </authorList>
    </citation>
    <scope>NUCLEOTIDE SEQUENCE [LARGE SCALE GENOMIC DNA]</scope>
    <source>
        <strain evidence="2 3">970</strain>
    </source>
</reference>
<dbReference type="OrthoDB" id="823440at2"/>
<dbReference type="Proteomes" id="UP000002964">
    <property type="component" value="Unassembled WGS sequence"/>
</dbReference>
<evidence type="ECO:0000313" key="2">
    <source>
        <dbReference type="EMBL" id="EIC23704.1"/>
    </source>
</evidence>
<accession>H8YWA1</accession>
<organism evidence="2 3">
    <name type="scientific">Thiorhodovibrio frisius</name>
    <dbReference type="NCBI Taxonomy" id="631362"/>
    <lineage>
        <taxon>Bacteria</taxon>
        <taxon>Pseudomonadati</taxon>
        <taxon>Pseudomonadota</taxon>
        <taxon>Gammaproteobacteria</taxon>
        <taxon>Chromatiales</taxon>
        <taxon>Chromatiaceae</taxon>
        <taxon>Thiorhodovibrio</taxon>
    </lineage>
</organism>
<evidence type="ECO:0000256" key="1">
    <source>
        <dbReference type="SAM" id="MobiDB-lite"/>
    </source>
</evidence>
<feature type="compositionally biased region" description="Basic and acidic residues" evidence="1">
    <location>
        <begin position="247"/>
        <end position="273"/>
    </location>
</feature>
<evidence type="ECO:0008006" key="4">
    <source>
        <dbReference type="Google" id="ProtNLM"/>
    </source>
</evidence>
<feature type="compositionally biased region" description="Basic residues" evidence="1">
    <location>
        <begin position="362"/>
        <end position="376"/>
    </location>
</feature>
<protein>
    <recommendedName>
        <fullName evidence="4">Methyltransferase FkbM domain-containing protein</fullName>
    </recommendedName>
</protein>
<evidence type="ECO:0000313" key="3">
    <source>
        <dbReference type="Proteomes" id="UP000002964"/>
    </source>
</evidence>
<gene>
    <name evidence="2" type="ORF">Thi970DRAFT_00203</name>
</gene>
<dbReference type="EMBL" id="JH603164">
    <property type="protein sequence ID" value="EIC23704.1"/>
    <property type="molecule type" value="Genomic_DNA"/>
</dbReference>
<dbReference type="RefSeq" id="WP_009146679.1">
    <property type="nucleotide sequence ID" value="NZ_CP121471.1"/>
</dbReference>
<dbReference type="HOGENOM" id="CLU_735556_0_0_6"/>
<sequence>MKALDTLIHLGAGPCREFEAHLASGTKRLVLVEADPQLTESLRSRAQGLTQVSVTQAALAPAAGAVTFHRYNLPDAGSLQPATGLHNLFPGLKLQEKLPLQALGLGDFINSLALAAEGHHRLIIDLPGQEMASLMALADASQLQGFRQLDLHCGNQPLYEQAVAAEEILGWLGEQGFDLIERDDAHDPDRPRWTFQRNALLMELKAARAEISRQTQLAAERAEELKKTSQAGDQARDQAQAQLAELTKARDAAKAEAEKQTKSAAQHKAEAEKQAQLATQHAGQLAERDQAQATLARDNGVILRLQQLRDADLKDLQLRYAQVLEQKNKQDALLKQLTERLTAASGYLHQLEHNPSDDTRKLTKHHGKSSKKRKKK</sequence>
<dbReference type="AlphaFoldDB" id="H8YWA1"/>
<feature type="region of interest" description="Disordered" evidence="1">
    <location>
        <begin position="350"/>
        <end position="376"/>
    </location>
</feature>
<name>H8YWA1_9GAMM</name>
<dbReference type="eggNOG" id="COG1196">
    <property type="taxonomic scope" value="Bacteria"/>
</dbReference>
<keyword evidence="3" id="KW-1185">Reference proteome</keyword>
<feature type="compositionally biased region" description="Low complexity" evidence="1">
    <location>
        <begin position="230"/>
        <end position="244"/>
    </location>
</feature>